<dbReference type="Proteomes" id="UP000198785">
    <property type="component" value="Unassembled WGS sequence"/>
</dbReference>
<gene>
    <name evidence="2" type="ORF">SAMN05660206_107104</name>
</gene>
<dbReference type="AlphaFoldDB" id="A0A1I6TX08"/>
<protein>
    <submittedName>
        <fullName evidence="2">Uncharacterized protein</fullName>
    </submittedName>
</protein>
<evidence type="ECO:0000256" key="1">
    <source>
        <dbReference type="SAM" id="SignalP"/>
    </source>
</evidence>
<dbReference type="EMBL" id="FOZZ01000007">
    <property type="protein sequence ID" value="SFS93710.1"/>
    <property type="molecule type" value="Genomic_DNA"/>
</dbReference>
<feature type="signal peptide" evidence="1">
    <location>
        <begin position="1"/>
        <end position="22"/>
    </location>
</feature>
<reference evidence="2 3" key="1">
    <citation type="submission" date="2016-10" db="EMBL/GenBank/DDBJ databases">
        <authorList>
            <person name="de Groot N.N."/>
        </authorList>
    </citation>
    <scope>NUCLEOTIDE SEQUENCE [LARGE SCALE GENOMIC DNA]</scope>
    <source>
        <strain evidence="2 3">DSM 22789</strain>
    </source>
</reference>
<dbReference type="OrthoDB" id="647046at2"/>
<feature type="chain" id="PRO_5011630830" evidence="1">
    <location>
        <begin position="23"/>
        <end position="272"/>
    </location>
</feature>
<dbReference type="STRING" id="683125.SAMN05660206_107104"/>
<evidence type="ECO:0000313" key="3">
    <source>
        <dbReference type="Proteomes" id="UP000198785"/>
    </source>
</evidence>
<proteinExistence type="predicted"/>
<keyword evidence="1" id="KW-0732">Signal</keyword>
<organism evidence="2 3">
    <name type="scientific">Sphingobacterium wenxiniae</name>
    <dbReference type="NCBI Taxonomy" id="683125"/>
    <lineage>
        <taxon>Bacteria</taxon>
        <taxon>Pseudomonadati</taxon>
        <taxon>Bacteroidota</taxon>
        <taxon>Sphingobacteriia</taxon>
        <taxon>Sphingobacteriales</taxon>
        <taxon>Sphingobacteriaceae</taxon>
        <taxon>Sphingobacterium</taxon>
    </lineage>
</organism>
<name>A0A1I6TX08_9SPHI</name>
<dbReference type="PROSITE" id="PS51257">
    <property type="entry name" value="PROKAR_LIPOPROTEIN"/>
    <property type="match status" value="1"/>
</dbReference>
<keyword evidence="3" id="KW-1185">Reference proteome</keyword>
<evidence type="ECO:0000313" key="2">
    <source>
        <dbReference type="EMBL" id="SFS93710.1"/>
    </source>
</evidence>
<accession>A0A1I6TX08</accession>
<sequence>MKMNNWNTALALLAVSATIVSCNPTTKNTDGEVRDSTALQDSVGAIAVNPLSHSKEFPGATLEVASITAEKVGADSAKVTVKYNVKNFELTAQTEHDHHMANSHDGQHIHFILDNKPYDALYKPEHTVTVPVNSEHYLMSFLSRSFHESIKTVEAHKLVKFKIDADAKVEQLAAPTEPSLFYSRPKGEYKGDDTKQLLLDFFVANSELSANGNKVKAEINGQEFVLDQWVPYEILNLPLGENTIKITLIDKDGNAVSGDNVSVERKIKLSAE</sequence>